<dbReference type="GO" id="GO:0016020">
    <property type="term" value="C:membrane"/>
    <property type="evidence" value="ECO:0007669"/>
    <property type="project" value="InterPro"/>
</dbReference>
<evidence type="ECO:0000259" key="3">
    <source>
        <dbReference type="PROSITE" id="PS50885"/>
    </source>
</evidence>
<dbReference type="SMART" id="SM00091">
    <property type="entry name" value="PAS"/>
    <property type="match status" value="1"/>
</dbReference>
<dbReference type="CDD" id="cd01949">
    <property type="entry name" value="GGDEF"/>
    <property type="match status" value="1"/>
</dbReference>
<feature type="domain" description="EAL" evidence="2">
    <location>
        <begin position="553"/>
        <end position="806"/>
    </location>
</feature>
<dbReference type="InterPro" id="IPR043128">
    <property type="entry name" value="Rev_trsase/Diguanyl_cyclase"/>
</dbReference>
<feature type="domain" description="GGDEF" evidence="4">
    <location>
        <begin position="408"/>
        <end position="542"/>
    </location>
</feature>
<dbReference type="SMART" id="SM00267">
    <property type="entry name" value="GGDEF"/>
    <property type="match status" value="1"/>
</dbReference>
<keyword evidence="1" id="KW-1133">Transmembrane helix</keyword>
<dbReference type="InterPro" id="IPR035919">
    <property type="entry name" value="EAL_sf"/>
</dbReference>
<dbReference type="CDD" id="cd06225">
    <property type="entry name" value="HAMP"/>
    <property type="match status" value="1"/>
</dbReference>
<dbReference type="SUPFAM" id="SSF55785">
    <property type="entry name" value="PYP-like sensor domain (PAS domain)"/>
    <property type="match status" value="1"/>
</dbReference>
<keyword evidence="1" id="KW-0812">Transmembrane</keyword>
<organism evidence="5">
    <name type="scientific">hydrothermal vent metagenome</name>
    <dbReference type="NCBI Taxonomy" id="652676"/>
    <lineage>
        <taxon>unclassified sequences</taxon>
        <taxon>metagenomes</taxon>
        <taxon>ecological metagenomes</taxon>
    </lineage>
</organism>
<dbReference type="SMART" id="SM00304">
    <property type="entry name" value="HAMP"/>
    <property type="match status" value="1"/>
</dbReference>
<evidence type="ECO:0000259" key="4">
    <source>
        <dbReference type="PROSITE" id="PS50887"/>
    </source>
</evidence>
<dbReference type="Pfam" id="PF08447">
    <property type="entry name" value="PAS_3"/>
    <property type="match status" value="1"/>
</dbReference>
<dbReference type="SMART" id="SM00052">
    <property type="entry name" value="EAL"/>
    <property type="match status" value="1"/>
</dbReference>
<proteinExistence type="predicted"/>
<dbReference type="InterPro" id="IPR035965">
    <property type="entry name" value="PAS-like_dom_sf"/>
</dbReference>
<dbReference type="Gene3D" id="3.30.70.270">
    <property type="match status" value="1"/>
</dbReference>
<feature type="domain" description="HAMP" evidence="3">
    <location>
        <begin position="186"/>
        <end position="238"/>
    </location>
</feature>
<dbReference type="InterPro" id="IPR001633">
    <property type="entry name" value="EAL_dom"/>
</dbReference>
<dbReference type="Pfam" id="PF00672">
    <property type="entry name" value="HAMP"/>
    <property type="match status" value="1"/>
</dbReference>
<keyword evidence="1" id="KW-0472">Membrane</keyword>
<dbReference type="CDD" id="cd01948">
    <property type="entry name" value="EAL"/>
    <property type="match status" value="1"/>
</dbReference>
<dbReference type="InterPro" id="IPR029787">
    <property type="entry name" value="Nucleotide_cyclase"/>
</dbReference>
<dbReference type="GO" id="GO:0007165">
    <property type="term" value="P:signal transduction"/>
    <property type="evidence" value="ECO:0007669"/>
    <property type="project" value="InterPro"/>
</dbReference>
<dbReference type="Gene3D" id="3.30.450.20">
    <property type="entry name" value="PAS domain"/>
    <property type="match status" value="1"/>
</dbReference>
<dbReference type="CDD" id="cd00130">
    <property type="entry name" value="PAS"/>
    <property type="match status" value="1"/>
</dbReference>
<gene>
    <name evidence="5" type="ORF">MNBD_GAMMA12-1434</name>
</gene>
<dbReference type="InterPro" id="IPR000160">
    <property type="entry name" value="GGDEF_dom"/>
</dbReference>
<dbReference type="Pfam" id="PF00563">
    <property type="entry name" value="EAL"/>
    <property type="match status" value="1"/>
</dbReference>
<sequence>MSLSNRLILGVTLISSIMLGLLVWNSIRLINTSHSKLIESSTQEKSVLLAQSLVPGLVQNDKAYLLSLLRQLQVHAGSSKIFEDLVYLAIYKRNGQLMASIGKIPINRKIDDDFRQALKDGVFDTRQDIILYSGKKNRQHYILGHLRAGYSMRLAEQLVKNTRDQSTIIAVLSIIFTIFLAFIMGYTTTRYLRKLEQSVQALQRGDLQHRINTNSRREFGGLANTFNKLAHHLEVTQNELKSNHNALAQEKKHLQTLLNGINAVVWEANPSTHQFTWVSREAENLLSYPLADWLEFGFLADHIHPADAEWVIQEQQFVRNTPGSRRQDFRLLDSQGRILWIREISNYEISESGEHRLRGLFLDVTDEVAFEERILFQAEHDSLTGLINRRRFQDELKHQIDYADRYGLSGALLFIDLDQFKYINDSYGHHTGDEFLIKIADRLQETLRQSDFLGRLGGDEFGIILPRANQEIATQFSSSLLRALTETKIDVREEHSLHVSASIGITLFPGNSLNHNDVLAEADTAMYAAKERGRNQYHIYHSEDRNVAIMQAKIHWEERIRDALNNDKFIMHYQPIVNLETGEIAHYEALLRMKNKNGELISPTEFLDTAERFGLIRKIDHWVLATTIQAQGESMRSNKPIRIATNLSGRHFGQTEILELVKKAFQYYQADPASIIFEVTETAAVENMAEAQDFMLALRKLGCKFALDDFGIGFSSFYYLKNLPIDYIKIDGTFVKNLNKDHTDRIFVKAITTLARNLNITTIAECIEDEEVLALIQELGVDLGQGFFLGFPSAILSNTHFKNTSPLEDFN</sequence>
<dbReference type="InterPro" id="IPR013655">
    <property type="entry name" value="PAS_fold_3"/>
</dbReference>
<dbReference type="PANTHER" id="PTHR44757:SF2">
    <property type="entry name" value="BIOFILM ARCHITECTURE MAINTENANCE PROTEIN MBAA"/>
    <property type="match status" value="1"/>
</dbReference>
<dbReference type="Gene3D" id="3.20.20.450">
    <property type="entry name" value="EAL domain"/>
    <property type="match status" value="1"/>
</dbReference>
<name>A0A3B0YRY7_9ZZZZ</name>
<accession>A0A3B0YRY7</accession>
<dbReference type="PANTHER" id="PTHR44757">
    <property type="entry name" value="DIGUANYLATE CYCLASE DGCP"/>
    <property type="match status" value="1"/>
</dbReference>
<protein>
    <submittedName>
        <fullName evidence="5">Diguanylate cyclase/phosphodiesterase (GGDEF &amp; EAL domains) with PAS/PAC sensor(S)</fullName>
    </submittedName>
</protein>
<dbReference type="FunFam" id="3.30.70.270:FF:000001">
    <property type="entry name" value="Diguanylate cyclase domain protein"/>
    <property type="match status" value="1"/>
</dbReference>
<evidence type="ECO:0000256" key="1">
    <source>
        <dbReference type="SAM" id="Phobius"/>
    </source>
</evidence>
<dbReference type="SUPFAM" id="SSF158472">
    <property type="entry name" value="HAMP domain-like"/>
    <property type="match status" value="1"/>
</dbReference>
<dbReference type="NCBIfam" id="TIGR00254">
    <property type="entry name" value="GGDEF"/>
    <property type="match status" value="1"/>
</dbReference>
<dbReference type="PROSITE" id="PS50885">
    <property type="entry name" value="HAMP"/>
    <property type="match status" value="1"/>
</dbReference>
<dbReference type="PROSITE" id="PS50883">
    <property type="entry name" value="EAL"/>
    <property type="match status" value="1"/>
</dbReference>
<dbReference type="AlphaFoldDB" id="A0A3B0YRY7"/>
<reference evidence="5" key="1">
    <citation type="submission" date="2018-06" db="EMBL/GenBank/DDBJ databases">
        <authorList>
            <person name="Zhirakovskaya E."/>
        </authorList>
    </citation>
    <scope>NUCLEOTIDE SEQUENCE</scope>
</reference>
<feature type="transmembrane region" description="Helical" evidence="1">
    <location>
        <begin position="6"/>
        <end position="27"/>
    </location>
</feature>
<dbReference type="InterPro" id="IPR003660">
    <property type="entry name" value="HAMP_dom"/>
</dbReference>
<evidence type="ECO:0000259" key="2">
    <source>
        <dbReference type="PROSITE" id="PS50883"/>
    </source>
</evidence>
<dbReference type="Pfam" id="PF00990">
    <property type="entry name" value="GGDEF"/>
    <property type="match status" value="1"/>
</dbReference>
<dbReference type="SUPFAM" id="SSF55073">
    <property type="entry name" value="Nucleotide cyclase"/>
    <property type="match status" value="1"/>
</dbReference>
<dbReference type="InterPro" id="IPR052155">
    <property type="entry name" value="Biofilm_reg_signaling"/>
</dbReference>
<dbReference type="InterPro" id="IPR000014">
    <property type="entry name" value="PAS"/>
</dbReference>
<dbReference type="EMBL" id="UOFL01000015">
    <property type="protein sequence ID" value="VAW71236.1"/>
    <property type="molecule type" value="Genomic_DNA"/>
</dbReference>
<feature type="transmembrane region" description="Helical" evidence="1">
    <location>
        <begin position="167"/>
        <end position="186"/>
    </location>
</feature>
<dbReference type="Gene3D" id="6.10.340.10">
    <property type="match status" value="1"/>
</dbReference>
<dbReference type="PROSITE" id="PS50887">
    <property type="entry name" value="GGDEF"/>
    <property type="match status" value="1"/>
</dbReference>
<evidence type="ECO:0000313" key="5">
    <source>
        <dbReference type="EMBL" id="VAW71236.1"/>
    </source>
</evidence>
<dbReference type="SUPFAM" id="SSF141868">
    <property type="entry name" value="EAL domain-like"/>
    <property type="match status" value="1"/>
</dbReference>